<dbReference type="GO" id="GO:0005737">
    <property type="term" value="C:cytoplasm"/>
    <property type="evidence" value="ECO:0007669"/>
    <property type="project" value="UniProtKB-SubCell"/>
</dbReference>
<comment type="catalytic activity">
    <reaction evidence="5">
        <text>3'-dephospho-CoA + ATP = ADP + CoA + H(+)</text>
        <dbReference type="Rhea" id="RHEA:18245"/>
        <dbReference type="ChEBI" id="CHEBI:15378"/>
        <dbReference type="ChEBI" id="CHEBI:30616"/>
        <dbReference type="ChEBI" id="CHEBI:57287"/>
        <dbReference type="ChEBI" id="CHEBI:57328"/>
        <dbReference type="ChEBI" id="CHEBI:456216"/>
        <dbReference type="EC" id="2.7.1.24"/>
    </reaction>
</comment>
<dbReference type="Gene3D" id="3.40.50.300">
    <property type="entry name" value="P-loop containing nucleotide triphosphate hydrolases"/>
    <property type="match status" value="1"/>
</dbReference>
<reference evidence="6" key="2">
    <citation type="journal article" date="2021" name="PeerJ">
        <title>Extensive microbial diversity within the chicken gut microbiome revealed by metagenomics and culture.</title>
        <authorList>
            <person name="Gilroy R."/>
            <person name="Ravi A."/>
            <person name="Getino M."/>
            <person name="Pursley I."/>
            <person name="Horton D.L."/>
            <person name="Alikhan N.F."/>
            <person name="Baker D."/>
            <person name="Gharbi K."/>
            <person name="Hall N."/>
            <person name="Watson M."/>
            <person name="Adriaenssens E.M."/>
            <person name="Foster-Nyarko E."/>
            <person name="Jarju S."/>
            <person name="Secka A."/>
            <person name="Antonio M."/>
            <person name="Oren A."/>
            <person name="Chaudhuri R.R."/>
            <person name="La Ragione R."/>
            <person name="Hildebrand F."/>
            <person name="Pallen M.J."/>
        </authorList>
    </citation>
    <scope>NUCLEOTIDE SEQUENCE</scope>
    <source>
        <strain evidence="6">10037</strain>
    </source>
</reference>
<dbReference type="CDD" id="cd02022">
    <property type="entry name" value="DPCK"/>
    <property type="match status" value="1"/>
</dbReference>
<dbReference type="PANTHER" id="PTHR10695:SF46">
    <property type="entry name" value="BIFUNCTIONAL COENZYME A SYNTHASE-RELATED"/>
    <property type="match status" value="1"/>
</dbReference>
<dbReference type="AlphaFoldDB" id="A0A9D9N9H6"/>
<comment type="function">
    <text evidence="5">Catalyzes the phosphorylation of the 3'-hydroxyl group of dephosphocoenzyme A to form coenzyme A.</text>
</comment>
<dbReference type="EMBL" id="JADIME010000051">
    <property type="protein sequence ID" value="MBO8465361.1"/>
    <property type="molecule type" value="Genomic_DNA"/>
</dbReference>
<comment type="subcellular location">
    <subcellularLocation>
        <location evidence="5">Cytoplasm</location>
    </subcellularLocation>
</comment>
<dbReference type="GO" id="GO:0015937">
    <property type="term" value="P:coenzyme A biosynthetic process"/>
    <property type="evidence" value="ECO:0007669"/>
    <property type="project" value="UniProtKB-UniRule"/>
</dbReference>
<proteinExistence type="inferred from homology"/>
<keyword evidence="3 5" id="KW-0067">ATP-binding</keyword>
<dbReference type="Pfam" id="PF01121">
    <property type="entry name" value="CoaE"/>
    <property type="match status" value="2"/>
</dbReference>
<dbReference type="GO" id="GO:0004140">
    <property type="term" value="F:dephospho-CoA kinase activity"/>
    <property type="evidence" value="ECO:0007669"/>
    <property type="project" value="UniProtKB-UniRule"/>
</dbReference>
<reference evidence="6" key="1">
    <citation type="submission" date="2020-10" db="EMBL/GenBank/DDBJ databases">
        <authorList>
            <person name="Gilroy R."/>
        </authorList>
    </citation>
    <scope>NUCLEOTIDE SEQUENCE</scope>
    <source>
        <strain evidence="6">10037</strain>
    </source>
</reference>
<dbReference type="EC" id="2.7.1.24" evidence="5"/>
<keyword evidence="5" id="KW-0808">Transferase</keyword>
<dbReference type="SUPFAM" id="SSF52540">
    <property type="entry name" value="P-loop containing nucleoside triphosphate hydrolases"/>
    <property type="match status" value="1"/>
</dbReference>
<gene>
    <name evidence="5" type="primary">coaE</name>
    <name evidence="6" type="ORF">IAB93_05115</name>
</gene>
<evidence type="ECO:0000256" key="2">
    <source>
        <dbReference type="ARBA" id="ARBA00022741"/>
    </source>
</evidence>
<comment type="caution">
    <text evidence="6">The sequence shown here is derived from an EMBL/GenBank/DDBJ whole genome shotgun (WGS) entry which is preliminary data.</text>
</comment>
<dbReference type="PANTHER" id="PTHR10695">
    <property type="entry name" value="DEPHOSPHO-COA KINASE-RELATED"/>
    <property type="match status" value="1"/>
</dbReference>
<comment type="pathway">
    <text evidence="5">Cofactor biosynthesis; coenzyme A biosynthesis; CoA from (R)-pantothenate: step 5/5.</text>
</comment>
<dbReference type="HAMAP" id="MF_00376">
    <property type="entry name" value="Dephospho_CoA_kinase"/>
    <property type="match status" value="1"/>
</dbReference>
<evidence type="ECO:0000313" key="6">
    <source>
        <dbReference type="EMBL" id="MBO8465361.1"/>
    </source>
</evidence>
<dbReference type="InterPro" id="IPR027417">
    <property type="entry name" value="P-loop_NTPase"/>
</dbReference>
<protein>
    <recommendedName>
        <fullName evidence="5">Dephospho-CoA kinase</fullName>
        <ecNumber evidence="5">2.7.1.24</ecNumber>
    </recommendedName>
    <alternativeName>
        <fullName evidence="5">Dephosphocoenzyme A kinase</fullName>
    </alternativeName>
</protein>
<keyword evidence="5" id="KW-0963">Cytoplasm</keyword>
<dbReference type="InterPro" id="IPR001977">
    <property type="entry name" value="Depp_CoAkinase"/>
</dbReference>
<dbReference type="GO" id="GO:0005524">
    <property type="term" value="F:ATP binding"/>
    <property type="evidence" value="ECO:0007669"/>
    <property type="project" value="UniProtKB-UniRule"/>
</dbReference>
<evidence type="ECO:0000256" key="3">
    <source>
        <dbReference type="ARBA" id="ARBA00022840"/>
    </source>
</evidence>
<evidence type="ECO:0000256" key="5">
    <source>
        <dbReference type="HAMAP-Rule" id="MF_00376"/>
    </source>
</evidence>
<dbReference type="PROSITE" id="PS51219">
    <property type="entry name" value="DPCK"/>
    <property type="match status" value="1"/>
</dbReference>
<keyword evidence="5 6" id="KW-0418">Kinase</keyword>
<keyword evidence="4 5" id="KW-0173">Coenzyme A biosynthesis</keyword>
<organism evidence="6 7">
    <name type="scientific">Candidatus Merdivivens pullistercoris</name>
    <dbReference type="NCBI Taxonomy" id="2840873"/>
    <lineage>
        <taxon>Bacteria</taxon>
        <taxon>Pseudomonadati</taxon>
        <taxon>Bacteroidota</taxon>
        <taxon>Bacteroidia</taxon>
        <taxon>Bacteroidales</taxon>
        <taxon>Muribaculaceae</taxon>
        <taxon>Muribaculaceae incertae sedis</taxon>
        <taxon>Candidatus Merdivivens</taxon>
    </lineage>
</organism>
<accession>A0A9D9N9H6</accession>
<evidence type="ECO:0000256" key="4">
    <source>
        <dbReference type="ARBA" id="ARBA00022993"/>
    </source>
</evidence>
<keyword evidence="2 5" id="KW-0547">Nucleotide-binding</keyword>
<feature type="binding site" evidence="5">
    <location>
        <begin position="16"/>
        <end position="21"/>
    </location>
    <ligand>
        <name>ATP</name>
        <dbReference type="ChEBI" id="CHEBI:30616"/>
    </ligand>
</feature>
<evidence type="ECO:0000313" key="7">
    <source>
        <dbReference type="Proteomes" id="UP000823597"/>
    </source>
</evidence>
<dbReference type="Proteomes" id="UP000823597">
    <property type="component" value="Unassembled WGS sequence"/>
</dbReference>
<comment type="similarity">
    <text evidence="1 5">Belongs to the CoaE family.</text>
</comment>
<sequence length="221" mass="24142">MSENKLPVLAVTGGIGAGKSFVCNIFASLHGIPVYDSDSHAKSLYDTDPLLLSEIKRIAGDDIVSPDGHLLRRVLADRIFNDSGMLEAVEAEVFPAVMRDFERWKAVLPCGPVTCGEKDASQGPCGIAVRPPFVIIESAIFLSRPVLYPMADKVLYVDAPLELRIERVMRRDNVKREAVLARISGQPPVDLSRADWIIDTSMGRESIVKSVSDIVVRLGGK</sequence>
<evidence type="ECO:0000256" key="1">
    <source>
        <dbReference type="ARBA" id="ARBA00009018"/>
    </source>
</evidence>
<name>A0A9D9N9H6_9BACT</name>